<evidence type="ECO:0000313" key="3">
    <source>
        <dbReference type="Proteomes" id="UP001188597"/>
    </source>
</evidence>
<evidence type="ECO:0000313" key="2">
    <source>
        <dbReference type="EMBL" id="KAK3011099.1"/>
    </source>
</evidence>
<reference evidence="2" key="1">
    <citation type="submission" date="2022-12" db="EMBL/GenBank/DDBJ databases">
        <title>Draft genome assemblies for two species of Escallonia (Escalloniales).</title>
        <authorList>
            <person name="Chanderbali A."/>
            <person name="Dervinis C."/>
            <person name="Anghel I."/>
            <person name="Soltis D."/>
            <person name="Soltis P."/>
            <person name="Zapata F."/>
        </authorList>
    </citation>
    <scope>NUCLEOTIDE SEQUENCE</scope>
    <source>
        <strain evidence="2">UCBG64.0493</strain>
        <tissue evidence="2">Leaf</tissue>
    </source>
</reference>
<sequence length="324" mass="35791">MKGELSHDSEVKVGANMVWEVYGGLQLPKMVNDLFPDVVGTVKVVQGDGGIGTVVKFTFPQATPYIYYVVRLALVISNKTVLAILKNGPRKPAQLDPETAQTIMIGRKVGQQFELTNLSIPHYPTIPLQSAASVASPNSLELWPSCLDHVSFSRAYDFALFIRKFTQGIILVLLYVDDMIITGSDLDCITTLKQDLNHHFERKDLGTLSYFLGLEVSTATDGYYLSQAKYDSNLLSRAGLTNSKTASTPLEPNLRFIPLNGTALRDPTLYRTLVGSLVYLTIGCHDIAYVVHLGNQFLSAPQYSLGFPSGYYIHAYIKALLYIL</sequence>
<dbReference type="Gene3D" id="3.30.530.20">
    <property type="match status" value="1"/>
</dbReference>
<evidence type="ECO:0000259" key="1">
    <source>
        <dbReference type="Pfam" id="PF07727"/>
    </source>
</evidence>
<dbReference type="SUPFAM" id="SSF55961">
    <property type="entry name" value="Bet v1-like"/>
    <property type="match status" value="1"/>
</dbReference>
<dbReference type="EMBL" id="JAVXUP010001482">
    <property type="protein sequence ID" value="KAK3011099.1"/>
    <property type="molecule type" value="Genomic_DNA"/>
</dbReference>
<keyword evidence="3" id="KW-1185">Reference proteome</keyword>
<dbReference type="SUPFAM" id="SSF56672">
    <property type="entry name" value="DNA/RNA polymerases"/>
    <property type="match status" value="1"/>
</dbReference>
<dbReference type="Pfam" id="PF07727">
    <property type="entry name" value="RVT_2"/>
    <property type="match status" value="1"/>
</dbReference>
<feature type="domain" description="Reverse transcriptase Ty1/copia-type" evidence="1">
    <location>
        <begin position="156"/>
        <end position="251"/>
    </location>
</feature>
<organism evidence="2 3">
    <name type="scientific">Escallonia herrerae</name>
    <dbReference type="NCBI Taxonomy" id="1293975"/>
    <lineage>
        <taxon>Eukaryota</taxon>
        <taxon>Viridiplantae</taxon>
        <taxon>Streptophyta</taxon>
        <taxon>Embryophyta</taxon>
        <taxon>Tracheophyta</taxon>
        <taxon>Spermatophyta</taxon>
        <taxon>Magnoliopsida</taxon>
        <taxon>eudicotyledons</taxon>
        <taxon>Gunneridae</taxon>
        <taxon>Pentapetalae</taxon>
        <taxon>asterids</taxon>
        <taxon>campanulids</taxon>
        <taxon>Escalloniales</taxon>
        <taxon>Escalloniaceae</taxon>
        <taxon>Escallonia</taxon>
    </lineage>
</organism>
<proteinExistence type="predicted"/>
<comment type="caution">
    <text evidence="2">The sequence shown here is derived from an EMBL/GenBank/DDBJ whole genome shotgun (WGS) entry which is preliminary data.</text>
</comment>
<dbReference type="Proteomes" id="UP001188597">
    <property type="component" value="Unassembled WGS sequence"/>
</dbReference>
<dbReference type="InterPro" id="IPR013103">
    <property type="entry name" value="RVT_2"/>
</dbReference>
<accession>A0AA89ANQ3</accession>
<name>A0AA89ANQ3_9ASTE</name>
<dbReference type="InterPro" id="IPR043502">
    <property type="entry name" value="DNA/RNA_pol_sf"/>
</dbReference>
<gene>
    <name evidence="2" type="ORF">RJ639_010593</name>
</gene>
<protein>
    <recommendedName>
        <fullName evidence="1">Reverse transcriptase Ty1/copia-type domain-containing protein</fullName>
    </recommendedName>
</protein>
<dbReference type="AlphaFoldDB" id="A0AA89ANQ3"/>
<dbReference type="InterPro" id="IPR023393">
    <property type="entry name" value="START-like_dom_sf"/>
</dbReference>